<protein>
    <submittedName>
        <fullName evidence="1">Uncharacterized protein</fullName>
    </submittedName>
</protein>
<gene>
    <name evidence="1" type="ORF">H9646_09775</name>
</gene>
<evidence type="ECO:0000313" key="1">
    <source>
        <dbReference type="EMBL" id="MBD7960778.1"/>
    </source>
</evidence>
<evidence type="ECO:0000313" key="2">
    <source>
        <dbReference type="Proteomes" id="UP000634919"/>
    </source>
</evidence>
<dbReference type="Proteomes" id="UP000634919">
    <property type="component" value="Unassembled WGS sequence"/>
</dbReference>
<organism evidence="1 2">
    <name type="scientific">Comamonas avium</name>
    <dbReference type="NCBI Taxonomy" id="2762231"/>
    <lineage>
        <taxon>Bacteria</taxon>
        <taxon>Pseudomonadati</taxon>
        <taxon>Pseudomonadota</taxon>
        <taxon>Betaproteobacteria</taxon>
        <taxon>Burkholderiales</taxon>
        <taxon>Comamonadaceae</taxon>
        <taxon>Comamonas</taxon>
    </lineage>
</organism>
<accession>A0ABR8SBE4</accession>
<reference evidence="1 2" key="1">
    <citation type="submission" date="2020-08" db="EMBL/GenBank/DDBJ databases">
        <title>A Genomic Blueprint of the Chicken Gut Microbiome.</title>
        <authorList>
            <person name="Gilroy R."/>
            <person name="Ravi A."/>
            <person name="Getino M."/>
            <person name="Pursley I."/>
            <person name="Horton D.L."/>
            <person name="Alikhan N.-F."/>
            <person name="Baker D."/>
            <person name="Gharbi K."/>
            <person name="Hall N."/>
            <person name="Watson M."/>
            <person name="Adriaenssens E.M."/>
            <person name="Foster-Nyarko E."/>
            <person name="Jarju S."/>
            <person name="Secka A."/>
            <person name="Antonio M."/>
            <person name="Oren A."/>
            <person name="Chaudhuri R."/>
            <person name="La Ragione R.M."/>
            <person name="Hildebrand F."/>
            <person name="Pallen M.J."/>
        </authorList>
    </citation>
    <scope>NUCLEOTIDE SEQUENCE [LARGE SCALE GENOMIC DNA]</scope>
    <source>
        <strain evidence="1 2">Sa2CVA6</strain>
    </source>
</reference>
<name>A0ABR8SBE4_9BURK</name>
<proteinExistence type="predicted"/>
<comment type="caution">
    <text evidence="1">The sequence shown here is derived from an EMBL/GenBank/DDBJ whole genome shotgun (WGS) entry which is preliminary data.</text>
</comment>
<keyword evidence="2" id="KW-1185">Reference proteome</keyword>
<dbReference type="RefSeq" id="WP_191723169.1">
    <property type="nucleotide sequence ID" value="NZ_JACSQK010000004.1"/>
</dbReference>
<dbReference type="EMBL" id="JACSQK010000004">
    <property type="protein sequence ID" value="MBD7960778.1"/>
    <property type="molecule type" value="Genomic_DNA"/>
</dbReference>
<sequence>MNATPTLPEYLQIFGEEGPVTVEVHGPCGPLPLPARRICAEDIVWLVSLDGQLLRQEMCFDGQVMQLLRCELNPTLQCIHLYVK</sequence>